<dbReference type="Pfam" id="PF25758">
    <property type="entry name" value="TPR_IPO11"/>
    <property type="match status" value="1"/>
</dbReference>
<dbReference type="Gene3D" id="1.25.10.10">
    <property type="entry name" value="Leucine-rich Repeat Variant"/>
    <property type="match status" value="1"/>
</dbReference>
<comment type="similarity">
    <text evidence="2">Belongs to the importin beta family.</text>
</comment>
<dbReference type="GO" id="GO:0005635">
    <property type="term" value="C:nuclear envelope"/>
    <property type="evidence" value="ECO:0007669"/>
    <property type="project" value="TreeGrafter"/>
</dbReference>
<protein>
    <submittedName>
        <fullName evidence="6">Armadillo-type fold protein</fullName>
    </submittedName>
</protein>
<keyword evidence="7" id="KW-1185">Reference proteome</keyword>
<dbReference type="PROSITE" id="PS50166">
    <property type="entry name" value="IMPORTIN_B_NT"/>
    <property type="match status" value="1"/>
</dbReference>
<dbReference type="InterPro" id="IPR058669">
    <property type="entry name" value="TPR_IPO7/11-like"/>
</dbReference>
<evidence type="ECO:0000256" key="1">
    <source>
        <dbReference type="ARBA" id="ARBA00004123"/>
    </source>
</evidence>
<dbReference type="GO" id="GO:0005829">
    <property type="term" value="C:cytosol"/>
    <property type="evidence" value="ECO:0007669"/>
    <property type="project" value="TreeGrafter"/>
</dbReference>
<dbReference type="GO" id="GO:0006606">
    <property type="term" value="P:protein import into nucleus"/>
    <property type="evidence" value="ECO:0007669"/>
    <property type="project" value="TreeGrafter"/>
</dbReference>
<name>A0A166UFV7_9HYPO</name>
<dbReference type="OrthoDB" id="361693at2759"/>
<evidence type="ECO:0000259" key="5">
    <source>
        <dbReference type="PROSITE" id="PS50166"/>
    </source>
</evidence>
<accession>A0A166UFV7</accession>
<keyword evidence="4" id="KW-0539">Nucleus</keyword>
<evidence type="ECO:0000313" key="6">
    <source>
        <dbReference type="EMBL" id="OAA32453.1"/>
    </source>
</evidence>
<dbReference type="Proteomes" id="UP000078544">
    <property type="component" value="Unassembled WGS sequence"/>
</dbReference>
<dbReference type="SMART" id="SM00913">
    <property type="entry name" value="IBN_N"/>
    <property type="match status" value="1"/>
</dbReference>
<feature type="domain" description="Importin N-terminal" evidence="5">
    <location>
        <begin position="74"/>
        <end position="129"/>
    </location>
</feature>
<dbReference type="Pfam" id="PF03810">
    <property type="entry name" value="IBN_N"/>
    <property type="match status" value="1"/>
</dbReference>
<gene>
    <name evidence="6" type="ORF">AAL_01785</name>
</gene>
<sequence length="1057" mass="118899">MSFTIEVPGEANPLTLQNLCRSLEVATSNDYAQRQAAGKQLASWEQTPGYYSSLQVGRAAPFSPGSCAHHVPQEIYLDKSIPNNVRFLAVIQLKNGIDRYWRLYSQTKNGLQPAEKSLIRSRLFQGTIDEVERNLASHNALVVAKVIRIDYPGNWPDALPNIIALLRSSNEGNDKQLFGTLQLSLRVVKELGTARLGKSRTALQSVAPEIVYVLCQIYAAKTASWSSLSSQGHGVWNSGGEVAMNNSLLALRILRRLIIVGFETPHADSTIQQFWTLSQTHFGQFLSLTAEPSFETTYQDMVGKHLLQFAKLHIDMAEHHAASFCNLPSSIALVRAYWDLVSKFAATFETSGGIRHNDSDATSAKVKLEGPLQEKLALKGLLLFRACARIAFQPVTTFKYRTPEIKAEQQKAKNVIQTELFQNDLVIQIVNTIITHLFVFRRSDLELWDEDPEDWEQQEQSEGNAYEWEVRPCAEKLFLDLLTNFKPLLIPPLLSYFQTAQSPQADIAKKEAVYTAMGLAAAHVASEYDFHAVLSSAIAQDAQQKGDLYRVLRRRIAILISQWAPVKFMPESRALAYQIFDHFLNPNDETNDVVVQITAARQLRWLADELGFSEEAFEPYTANVLSRLIALVQTVYIDETKLAILESVRILVMRMEQHLSRFGDHLMAALPAIWESAGAEEYMIKQAVIAIFTALVSSLGELSQKYQHLMVDLLAEAARPGSDLHVHLIDESLELWDAILTYSKAPLAPEVIGLAHLVFPLLEYQPETASQALAIIDSYILIAPSAMLKDDLRRPLLASLTGILDARSREQVNNGVDCIEKLLKAATELGGSDGLTIMVQDTLNNGLMRRIIVDLHDAWEAHQTTGPNRKICRINPVTEGHYFAILARVAVAEPAMFVQMLSAYGGFEQVWPWLSSEWFSYLPSMDHAARQKLYLLALTRLLELPSPVQEIVLAKLQDYFDMWTFVLLDIHEGNVSQPDTFTQDTFETTVYDTPRYILEQQTLRKDPIFSVHAFPFVSSRLQDLVARVGGEAVFEEQWTVNVDKDVLERFRKMTHVD</sequence>
<organism evidence="6 7">
    <name type="scientific">Moelleriella libera RCEF 2490</name>
    <dbReference type="NCBI Taxonomy" id="1081109"/>
    <lineage>
        <taxon>Eukaryota</taxon>
        <taxon>Fungi</taxon>
        <taxon>Dikarya</taxon>
        <taxon>Ascomycota</taxon>
        <taxon>Pezizomycotina</taxon>
        <taxon>Sordariomycetes</taxon>
        <taxon>Hypocreomycetidae</taxon>
        <taxon>Hypocreales</taxon>
        <taxon>Clavicipitaceae</taxon>
        <taxon>Moelleriella</taxon>
    </lineage>
</organism>
<comment type="subcellular location">
    <subcellularLocation>
        <location evidence="1">Nucleus</location>
    </subcellularLocation>
</comment>
<keyword evidence="3" id="KW-0813">Transport</keyword>
<evidence type="ECO:0000313" key="7">
    <source>
        <dbReference type="Proteomes" id="UP000078544"/>
    </source>
</evidence>
<dbReference type="InterPro" id="IPR011989">
    <property type="entry name" value="ARM-like"/>
</dbReference>
<dbReference type="GO" id="GO:0031267">
    <property type="term" value="F:small GTPase binding"/>
    <property type="evidence" value="ECO:0007669"/>
    <property type="project" value="InterPro"/>
</dbReference>
<comment type="caution">
    <text evidence="6">The sequence shown here is derived from an EMBL/GenBank/DDBJ whole genome shotgun (WGS) entry which is preliminary data.</text>
</comment>
<dbReference type="InterPro" id="IPR016024">
    <property type="entry name" value="ARM-type_fold"/>
</dbReference>
<evidence type="ECO:0000256" key="4">
    <source>
        <dbReference type="ARBA" id="ARBA00023242"/>
    </source>
</evidence>
<dbReference type="FunFam" id="1.25.10.10:FF:000362">
    <property type="entry name" value="Importin 11, putative"/>
    <property type="match status" value="1"/>
</dbReference>
<evidence type="ECO:0000256" key="3">
    <source>
        <dbReference type="ARBA" id="ARBA00022448"/>
    </source>
</evidence>
<proteinExistence type="inferred from homology"/>
<dbReference type="InterPro" id="IPR001494">
    <property type="entry name" value="Importin-beta_N"/>
</dbReference>
<dbReference type="PANTHER" id="PTHR10997:SF7">
    <property type="entry name" value="IMPORTIN-11"/>
    <property type="match status" value="1"/>
</dbReference>
<dbReference type="STRING" id="1081109.A0A166UFV7"/>
<dbReference type="PANTHER" id="PTHR10997">
    <property type="entry name" value="IMPORTIN-7, 8, 11"/>
    <property type="match status" value="1"/>
</dbReference>
<dbReference type="AlphaFoldDB" id="A0A166UFV7"/>
<dbReference type="SUPFAM" id="SSF48371">
    <property type="entry name" value="ARM repeat"/>
    <property type="match status" value="1"/>
</dbReference>
<reference evidence="6 7" key="1">
    <citation type="journal article" date="2016" name="Genome Biol. Evol.">
        <title>Divergent and convergent evolution of fungal pathogenicity.</title>
        <authorList>
            <person name="Shang Y."/>
            <person name="Xiao G."/>
            <person name="Zheng P."/>
            <person name="Cen K."/>
            <person name="Zhan S."/>
            <person name="Wang C."/>
        </authorList>
    </citation>
    <scope>NUCLEOTIDE SEQUENCE [LARGE SCALE GENOMIC DNA]</scope>
    <source>
        <strain evidence="6 7">RCEF 2490</strain>
    </source>
</reference>
<evidence type="ECO:0000256" key="2">
    <source>
        <dbReference type="ARBA" id="ARBA00007991"/>
    </source>
</evidence>
<dbReference type="EMBL" id="AZGY01000002">
    <property type="protein sequence ID" value="OAA32453.1"/>
    <property type="molecule type" value="Genomic_DNA"/>
</dbReference>